<gene>
    <name evidence="1" type="ORF">S01H1_14923</name>
</gene>
<reference evidence="1" key="1">
    <citation type="journal article" date="2014" name="Front. Microbiol.">
        <title>High frequency of phylogenetically diverse reductive dehalogenase-homologous genes in deep subseafloor sedimentary metagenomes.</title>
        <authorList>
            <person name="Kawai M."/>
            <person name="Futagami T."/>
            <person name="Toyoda A."/>
            <person name="Takaki Y."/>
            <person name="Nishi S."/>
            <person name="Hori S."/>
            <person name="Arai W."/>
            <person name="Tsubouchi T."/>
            <person name="Morono Y."/>
            <person name="Uchiyama I."/>
            <person name="Ito T."/>
            <person name="Fujiyama A."/>
            <person name="Inagaki F."/>
            <person name="Takami H."/>
        </authorList>
    </citation>
    <scope>NUCLEOTIDE SEQUENCE</scope>
    <source>
        <strain evidence="1">Expedition CK06-06</strain>
    </source>
</reference>
<dbReference type="EMBL" id="BARS01007779">
    <property type="protein sequence ID" value="GAF69245.1"/>
    <property type="molecule type" value="Genomic_DNA"/>
</dbReference>
<organism evidence="1">
    <name type="scientific">marine sediment metagenome</name>
    <dbReference type="NCBI Taxonomy" id="412755"/>
    <lineage>
        <taxon>unclassified sequences</taxon>
        <taxon>metagenomes</taxon>
        <taxon>ecological metagenomes</taxon>
    </lineage>
</organism>
<name>X0SZK5_9ZZZZ</name>
<protein>
    <submittedName>
        <fullName evidence="1">Uncharacterized protein</fullName>
    </submittedName>
</protein>
<proteinExistence type="predicted"/>
<sequence length="45" mass="5149">MSCPSEDLRNLYKKKMDEGKDFNFPEGSGLKRLNEICSKCKVPLV</sequence>
<accession>X0SZK5</accession>
<evidence type="ECO:0000313" key="1">
    <source>
        <dbReference type="EMBL" id="GAF69245.1"/>
    </source>
</evidence>
<dbReference type="AlphaFoldDB" id="X0SZK5"/>
<feature type="non-terminal residue" evidence="1">
    <location>
        <position position="45"/>
    </location>
</feature>
<comment type="caution">
    <text evidence="1">The sequence shown here is derived from an EMBL/GenBank/DDBJ whole genome shotgun (WGS) entry which is preliminary data.</text>
</comment>